<keyword evidence="1" id="KW-1133">Transmembrane helix</keyword>
<dbReference type="InParanoid" id="A0A177CNQ6"/>
<keyword evidence="1" id="KW-0472">Membrane</keyword>
<proteinExistence type="predicted"/>
<feature type="transmembrane region" description="Helical" evidence="1">
    <location>
        <begin position="12"/>
        <end position="31"/>
    </location>
</feature>
<dbReference type="AlphaFoldDB" id="A0A177CNQ6"/>
<dbReference type="GeneID" id="28761566"/>
<evidence type="ECO:0000256" key="1">
    <source>
        <dbReference type="SAM" id="Phobius"/>
    </source>
</evidence>
<gene>
    <name evidence="2" type="ORF">CC84DRAFT_1162742</name>
</gene>
<evidence type="ECO:0000313" key="3">
    <source>
        <dbReference type="Proteomes" id="UP000077069"/>
    </source>
</evidence>
<dbReference type="EMBL" id="KV441550">
    <property type="protein sequence ID" value="OAG08916.1"/>
    <property type="molecule type" value="Genomic_DNA"/>
</dbReference>
<keyword evidence="3" id="KW-1185">Reference proteome</keyword>
<evidence type="ECO:0000313" key="2">
    <source>
        <dbReference type="EMBL" id="OAG08916.1"/>
    </source>
</evidence>
<name>A0A177CNQ6_9PLEO</name>
<organism evidence="2 3">
    <name type="scientific">Paraphaeosphaeria sporulosa</name>
    <dbReference type="NCBI Taxonomy" id="1460663"/>
    <lineage>
        <taxon>Eukaryota</taxon>
        <taxon>Fungi</taxon>
        <taxon>Dikarya</taxon>
        <taxon>Ascomycota</taxon>
        <taxon>Pezizomycotina</taxon>
        <taxon>Dothideomycetes</taxon>
        <taxon>Pleosporomycetidae</taxon>
        <taxon>Pleosporales</taxon>
        <taxon>Massarineae</taxon>
        <taxon>Didymosphaeriaceae</taxon>
        <taxon>Paraphaeosphaeria</taxon>
    </lineage>
</organism>
<dbReference type="RefSeq" id="XP_018039281.1">
    <property type="nucleotide sequence ID" value="XM_018178080.1"/>
</dbReference>
<keyword evidence="1" id="KW-0812">Transmembrane</keyword>
<protein>
    <submittedName>
        <fullName evidence="2">Uncharacterized protein</fullName>
    </submittedName>
</protein>
<accession>A0A177CNQ6</accession>
<sequence length="51" mass="5741">MSLELEPPFLSIARIALAHILVLGINLPFVFTPNIIPIIFRILSTKYSHPI</sequence>
<reference evidence="2 3" key="1">
    <citation type="submission" date="2016-05" db="EMBL/GenBank/DDBJ databases">
        <title>Comparative analysis of secretome profiles of manganese(II)-oxidizing ascomycete fungi.</title>
        <authorList>
            <consortium name="DOE Joint Genome Institute"/>
            <person name="Zeiner C.A."/>
            <person name="Purvine S.O."/>
            <person name="Zink E.M."/>
            <person name="Wu S."/>
            <person name="Pasa-Tolic L."/>
            <person name="Chaput D.L."/>
            <person name="Haridas S."/>
            <person name="Grigoriev I.V."/>
            <person name="Santelli C.M."/>
            <person name="Hansel C.M."/>
        </authorList>
    </citation>
    <scope>NUCLEOTIDE SEQUENCE [LARGE SCALE GENOMIC DNA]</scope>
    <source>
        <strain evidence="2 3">AP3s5-JAC2a</strain>
    </source>
</reference>
<dbReference type="Proteomes" id="UP000077069">
    <property type="component" value="Unassembled WGS sequence"/>
</dbReference>